<protein>
    <submittedName>
        <fullName evidence="7">ABC transporter permease</fullName>
    </submittedName>
</protein>
<comment type="subcellular location">
    <subcellularLocation>
        <location evidence="1">Membrane</location>
        <topology evidence="1">Multi-pass membrane protein</topology>
    </subcellularLocation>
</comment>
<feature type="transmembrane region" description="Helical" evidence="5">
    <location>
        <begin position="141"/>
        <end position="163"/>
    </location>
</feature>
<dbReference type="InterPro" id="IPR000412">
    <property type="entry name" value="ABC_2_transport"/>
</dbReference>
<dbReference type="OrthoDB" id="147058at2157"/>
<reference evidence="7 8" key="1">
    <citation type="submission" date="2018-12" db="EMBL/GenBank/DDBJ databases">
        <title>Complete genome sequence of Haloplanus rallus MBLA0036.</title>
        <authorList>
            <person name="Nam Y.-d."/>
            <person name="Kang J."/>
            <person name="Chung W.-H."/>
            <person name="Park Y.S."/>
        </authorList>
    </citation>
    <scope>NUCLEOTIDE SEQUENCE [LARGE SCALE GENOMIC DNA]</scope>
    <source>
        <strain evidence="7 8">MBLA0036</strain>
    </source>
</reference>
<evidence type="ECO:0000256" key="5">
    <source>
        <dbReference type="SAM" id="Phobius"/>
    </source>
</evidence>
<dbReference type="PIRSF" id="PIRSF006648">
    <property type="entry name" value="DrrB"/>
    <property type="match status" value="1"/>
</dbReference>
<dbReference type="RefSeq" id="WP_157689685.1">
    <property type="nucleotide sequence ID" value="NZ_CP034345.1"/>
</dbReference>
<organism evidence="7 8">
    <name type="scientific">Haloplanus rallus</name>
    <dbReference type="NCBI Taxonomy" id="1816183"/>
    <lineage>
        <taxon>Archaea</taxon>
        <taxon>Methanobacteriati</taxon>
        <taxon>Methanobacteriota</taxon>
        <taxon>Stenosarchaea group</taxon>
        <taxon>Halobacteria</taxon>
        <taxon>Halobacteriales</taxon>
        <taxon>Haloferacaceae</taxon>
        <taxon>Haloplanus</taxon>
    </lineage>
</organism>
<feature type="transmembrane region" description="Helical" evidence="5">
    <location>
        <begin position="27"/>
        <end position="45"/>
    </location>
</feature>
<dbReference type="Pfam" id="PF01061">
    <property type="entry name" value="ABC2_membrane"/>
    <property type="match status" value="1"/>
</dbReference>
<dbReference type="EMBL" id="CP034345">
    <property type="protein sequence ID" value="QGX95227.1"/>
    <property type="molecule type" value="Genomic_DNA"/>
</dbReference>
<feature type="domain" description="ABC transmembrane type-2" evidence="6">
    <location>
        <begin position="21"/>
        <end position="250"/>
    </location>
</feature>
<dbReference type="PANTHER" id="PTHR43332:SF2">
    <property type="entry name" value="INNER MEMBRANE TRANSPORT PERMEASE YADH"/>
    <property type="match status" value="1"/>
</dbReference>
<dbReference type="PRINTS" id="PR00164">
    <property type="entry name" value="ABC2TRNSPORT"/>
</dbReference>
<evidence type="ECO:0000256" key="2">
    <source>
        <dbReference type="ARBA" id="ARBA00022692"/>
    </source>
</evidence>
<keyword evidence="8" id="KW-1185">Reference proteome</keyword>
<sequence>MSRSTVQLKTLVQREILRFVRRPYNTFLPPIITNTLYFAVFGVILGSRIGAIAGVSYIQFVLPGLVVLGAISDAFENASFSIFHGRWNNYIDAVIVTPMSNFNMVASYVIASATRGILTAVLIVAVGLIFTAVPLSHPLYLIAFVVVITTLFGGLGIVGGLWADDFDYLTVMNQFILRPLVFFGAVFYSLEVLPPLWRDVSLLNPMVYMVNGVRYGMIGVTEIDPNVSLLVLTAATLAVLLVDFLLFKRGYGLTE</sequence>
<dbReference type="PROSITE" id="PS51012">
    <property type="entry name" value="ABC_TM2"/>
    <property type="match status" value="1"/>
</dbReference>
<dbReference type="KEGG" id="hra:EI982_10685"/>
<dbReference type="InterPro" id="IPR052522">
    <property type="entry name" value="ABC-2_transport_permease"/>
</dbReference>
<dbReference type="GO" id="GO:0043190">
    <property type="term" value="C:ATP-binding cassette (ABC) transporter complex"/>
    <property type="evidence" value="ECO:0007669"/>
    <property type="project" value="InterPro"/>
</dbReference>
<feature type="transmembrane region" description="Helical" evidence="5">
    <location>
        <begin position="117"/>
        <end position="135"/>
    </location>
</feature>
<dbReference type="AlphaFoldDB" id="A0A6B9F9J8"/>
<keyword evidence="4 5" id="KW-0472">Membrane</keyword>
<dbReference type="GO" id="GO:0140359">
    <property type="term" value="F:ABC-type transporter activity"/>
    <property type="evidence" value="ECO:0007669"/>
    <property type="project" value="InterPro"/>
</dbReference>
<feature type="transmembrane region" description="Helical" evidence="5">
    <location>
        <begin position="175"/>
        <end position="197"/>
    </location>
</feature>
<dbReference type="Proteomes" id="UP000428325">
    <property type="component" value="Chromosome"/>
</dbReference>
<dbReference type="PANTHER" id="PTHR43332">
    <property type="entry name" value="INNER MEMBRANE TRANSPORT PERMEASE YADH-RELATED"/>
    <property type="match status" value="1"/>
</dbReference>
<dbReference type="InterPro" id="IPR047817">
    <property type="entry name" value="ABC2_TM_bact-type"/>
</dbReference>
<dbReference type="NCBIfam" id="NF011648">
    <property type="entry name" value="PRK15066.1"/>
    <property type="match status" value="1"/>
</dbReference>
<keyword evidence="3 5" id="KW-1133">Transmembrane helix</keyword>
<evidence type="ECO:0000259" key="6">
    <source>
        <dbReference type="PROSITE" id="PS51012"/>
    </source>
</evidence>
<evidence type="ECO:0000313" key="7">
    <source>
        <dbReference type="EMBL" id="QGX95227.1"/>
    </source>
</evidence>
<feature type="transmembrane region" description="Helical" evidence="5">
    <location>
        <begin position="52"/>
        <end position="71"/>
    </location>
</feature>
<accession>A0A6B9F9J8</accession>
<keyword evidence="2 5" id="KW-0812">Transmembrane</keyword>
<dbReference type="GeneID" id="99246492"/>
<evidence type="ECO:0000256" key="3">
    <source>
        <dbReference type="ARBA" id="ARBA00022989"/>
    </source>
</evidence>
<gene>
    <name evidence="7" type="ORF">EI982_10685</name>
</gene>
<proteinExistence type="predicted"/>
<evidence type="ECO:0000256" key="1">
    <source>
        <dbReference type="ARBA" id="ARBA00004141"/>
    </source>
</evidence>
<dbReference type="InterPro" id="IPR013525">
    <property type="entry name" value="ABC2_TM"/>
</dbReference>
<evidence type="ECO:0000313" key="8">
    <source>
        <dbReference type="Proteomes" id="UP000428325"/>
    </source>
</evidence>
<name>A0A6B9F9J8_9EURY</name>
<evidence type="ECO:0000256" key="4">
    <source>
        <dbReference type="ARBA" id="ARBA00023136"/>
    </source>
</evidence>
<feature type="transmembrane region" description="Helical" evidence="5">
    <location>
        <begin position="227"/>
        <end position="247"/>
    </location>
</feature>